<dbReference type="Proteomes" id="UP001056201">
    <property type="component" value="Chromosome 1"/>
</dbReference>
<dbReference type="EMBL" id="CP097635">
    <property type="protein sequence ID" value="URI06514.1"/>
    <property type="molecule type" value="Genomic_DNA"/>
</dbReference>
<keyword evidence="2" id="KW-1185">Reference proteome</keyword>
<name>A0ABY4S0Z1_AQUTE</name>
<sequence length="80" mass="8196">MQYSSHASRFSPVSVGALIEPAFLRSVLRDMEAPTHPDAAWADAALAQAAPLHGGPAQLLAAAALALQQLAHGQWPGAGS</sequence>
<organism evidence="1 2">
    <name type="scientific">Aquincola tertiaricarbonis</name>
    <dbReference type="NCBI Taxonomy" id="391953"/>
    <lineage>
        <taxon>Bacteria</taxon>
        <taxon>Pseudomonadati</taxon>
        <taxon>Pseudomonadota</taxon>
        <taxon>Betaproteobacteria</taxon>
        <taxon>Burkholderiales</taxon>
        <taxon>Sphaerotilaceae</taxon>
        <taxon>Aquincola</taxon>
    </lineage>
</organism>
<proteinExistence type="predicted"/>
<evidence type="ECO:0000313" key="2">
    <source>
        <dbReference type="Proteomes" id="UP001056201"/>
    </source>
</evidence>
<evidence type="ECO:0000313" key="1">
    <source>
        <dbReference type="EMBL" id="URI06514.1"/>
    </source>
</evidence>
<reference evidence="1" key="1">
    <citation type="submission" date="2022-05" db="EMBL/GenBank/DDBJ databases">
        <title>An RpoN-dependent PEP-CTERM gene is involved in floc formation of an Aquincola tertiaricarbonis strain.</title>
        <authorList>
            <person name="Qiu D."/>
            <person name="Xia M."/>
        </authorList>
    </citation>
    <scope>NUCLEOTIDE SEQUENCE</scope>
    <source>
        <strain evidence="1">RN12</strain>
    </source>
</reference>
<protein>
    <submittedName>
        <fullName evidence="1">Uncharacterized protein</fullName>
    </submittedName>
</protein>
<dbReference type="RefSeq" id="WP_250194777.1">
    <property type="nucleotide sequence ID" value="NZ_CP097635.1"/>
</dbReference>
<accession>A0ABY4S0Z1</accession>
<gene>
    <name evidence="1" type="ORF">MW290_11410</name>
</gene>